<evidence type="ECO:0000313" key="2">
    <source>
        <dbReference type="Proteomes" id="UP000523007"/>
    </source>
</evidence>
<keyword evidence="2" id="KW-1185">Reference proteome</keyword>
<dbReference type="EMBL" id="JACHJT010000001">
    <property type="protein sequence ID" value="MBB4931326.1"/>
    <property type="molecule type" value="Genomic_DNA"/>
</dbReference>
<reference evidence="1 2" key="1">
    <citation type="submission" date="2020-08" db="EMBL/GenBank/DDBJ databases">
        <title>Sequencing the genomes of 1000 actinobacteria strains.</title>
        <authorList>
            <person name="Klenk H.-P."/>
        </authorList>
    </citation>
    <scope>NUCLEOTIDE SEQUENCE [LARGE SCALE GENOMIC DNA]</scope>
    <source>
        <strain evidence="1 2">DSM 102030</strain>
    </source>
</reference>
<evidence type="ECO:0008006" key="3">
    <source>
        <dbReference type="Google" id="ProtNLM"/>
    </source>
</evidence>
<accession>A0A7W7RG15</accession>
<evidence type="ECO:0000313" key="1">
    <source>
        <dbReference type="EMBL" id="MBB4931326.1"/>
    </source>
</evidence>
<protein>
    <recommendedName>
        <fullName evidence="3">Transposase IS204/IS1001/IS1096/IS1165 family protein</fullName>
    </recommendedName>
</protein>
<dbReference type="AlphaFoldDB" id="A0A7W7RG15"/>
<sequence>MPDATVGDRLDAFAHPDLTTFCRLDDLGLVVTGQRLDPDRAVLACRVLAPDHWCRRCGCEGTPRDTVTRRLAHEPHGWRPTTLLVTIRRYRCAGCGHVWRQDTSPHGRTAG</sequence>
<name>A0A7W7RG15_9ACTN</name>
<proteinExistence type="predicted"/>
<dbReference type="Proteomes" id="UP000523007">
    <property type="component" value="Unassembled WGS sequence"/>
</dbReference>
<organism evidence="1 2">
    <name type="scientific">Lipingzhangella halophila</name>
    <dbReference type="NCBI Taxonomy" id="1783352"/>
    <lineage>
        <taxon>Bacteria</taxon>
        <taxon>Bacillati</taxon>
        <taxon>Actinomycetota</taxon>
        <taxon>Actinomycetes</taxon>
        <taxon>Streptosporangiales</taxon>
        <taxon>Nocardiopsidaceae</taxon>
        <taxon>Lipingzhangella</taxon>
    </lineage>
</organism>
<comment type="caution">
    <text evidence="1">The sequence shown here is derived from an EMBL/GenBank/DDBJ whole genome shotgun (WGS) entry which is preliminary data.</text>
</comment>
<gene>
    <name evidence="1" type="ORF">F4561_002146</name>
</gene>